<dbReference type="GO" id="GO:0004373">
    <property type="term" value="F:alpha-1,4-glucan glucosyltransferase (UDP-glucose donor) activity"/>
    <property type="evidence" value="ECO:0007669"/>
    <property type="project" value="InterPro"/>
</dbReference>
<dbReference type="PANTHER" id="PTHR45825">
    <property type="entry name" value="GRANULE-BOUND STARCH SYNTHASE 1, CHLOROPLASTIC/AMYLOPLASTIC"/>
    <property type="match status" value="1"/>
</dbReference>
<dbReference type="InterPro" id="IPR001296">
    <property type="entry name" value="Glyco_trans_1"/>
</dbReference>
<dbReference type="UniPathway" id="UPA00164"/>
<dbReference type="SUPFAM" id="SSF53756">
    <property type="entry name" value="UDP-Glycosyltransferase/glycogen phosphorylase"/>
    <property type="match status" value="1"/>
</dbReference>
<keyword evidence="8 11" id="KW-0808">Transferase</keyword>
<evidence type="ECO:0000256" key="6">
    <source>
        <dbReference type="ARBA" id="ARBA00019935"/>
    </source>
</evidence>
<dbReference type="PANTHER" id="PTHR45825:SF11">
    <property type="entry name" value="ALPHA AMYLASE DOMAIN-CONTAINING PROTEIN"/>
    <property type="match status" value="1"/>
</dbReference>
<feature type="binding site" evidence="11">
    <location>
        <position position="18"/>
    </location>
    <ligand>
        <name>ADP-alpha-D-glucose</name>
        <dbReference type="ChEBI" id="CHEBI:57498"/>
    </ligand>
</feature>
<dbReference type="AlphaFoldDB" id="A0A1H5YW99"/>
<dbReference type="GO" id="GO:0005978">
    <property type="term" value="P:glycogen biosynthetic process"/>
    <property type="evidence" value="ECO:0007669"/>
    <property type="project" value="UniProtKB-UniRule"/>
</dbReference>
<protein>
    <recommendedName>
        <fullName evidence="6 11">Glycogen synthase</fullName>
        <ecNumber evidence="5 11">2.4.1.21</ecNumber>
    </recommendedName>
    <alternativeName>
        <fullName evidence="10 11">Starch [bacterial glycogen] synthase</fullName>
    </alternativeName>
</protein>
<dbReference type="Proteomes" id="UP000236721">
    <property type="component" value="Unassembled WGS sequence"/>
</dbReference>
<dbReference type="EMBL" id="FNVG01000010">
    <property type="protein sequence ID" value="SEG28599.1"/>
    <property type="molecule type" value="Genomic_DNA"/>
</dbReference>
<dbReference type="Pfam" id="PF00534">
    <property type="entry name" value="Glycos_transf_1"/>
    <property type="match status" value="1"/>
</dbReference>
<comment type="function">
    <text evidence="2 11">Synthesizes alpha-1,4-glucan chains using ADP-glucose.</text>
</comment>
<dbReference type="Pfam" id="PF08323">
    <property type="entry name" value="Glyco_transf_5"/>
    <property type="match status" value="1"/>
</dbReference>
<feature type="domain" description="Glycosyl transferase family 1" evidence="12">
    <location>
        <begin position="296"/>
        <end position="436"/>
    </location>
</feature>
<dbReference type="OrthoDB" id="9808590at2"/>
<evidence type="ECO:0000256" key="10">
    <source>
        <dbReference type="ARBA" id="ARBA00031722"/>
    </source>
</evidence>
<proteinExistence type="inferred from homology"/>
<dbReference type="GO" id="GO:0009011">
    <property type="term" value="F:alpha-1,4-glucan glucosyltransferase (ADP-glucose donor) activity"/>
    <property type="evidence" value="ECO:0007669"/>
    <property type="project" value="UniProtKB-UniRule"/>
</dbReference>
<evidence type="ECO:0000256" key="8">
    <source>
        <dbReference type="ARBA" id="ARBA00022679"/>
    </source>
</evidence>
<evidence type="ECO:0000256" key="11">
    <source>
        <dbReference type="HAMAP-Rule" id="MF_00484"/>
    </source>
</evidence>
<evidence type="ECO:0000256" key="4">
    <source>
        <dbReference type="ARBA" id="ARBA00010281"/>
    </source>
</evidence>
<comment type="catalytic activity">
    <reaction evidence="1 11">
        <text>[(1-&gt;4)-alpha-D-glucosyl](n) + ADP-alpha-D-glucose = [(1-&gt;4)-alpha-D-glucosyl](n+1) + ADP + H(+)</text>
        <dbReference type="Rhea" id="RHEA:18189"/>
        <dbReference type="Rhea" id="RHEA-COMP:9584"/>
        <dbReference type="Rhea" id="RHEA-COMP:9587"/>
        <dbReference type="ChEBI" id="CHEBI:15378"/>
        <dbReference type="ChEBI" id="CHEBI:15444"/>
        <dbReference type="ChEBI" id="CHEBI:57498"/>
        <dbReference type="ChEBI" id="CHEBI:456216"/>
        <dbReference type="EC" id="2.4.1.21"/>
    </reaction>
</comment>
<evidence type="ECO:0000256" key="1">
    <source>
        <dbReference type="ARBA" id="ARBA00001478"/>
    </source>
</evidence>
<dbReference type="NCBIfam" id="TIGR02095">
    <property type="entry name" value="glgA"/>
    <property type="match status" value="1"/>
</dbReference>
<evidence type="ECO:0000259" key="13">
    <source>
        <dbReference type="Pfam" id="PF08323"/>
    </source>
</evidence>
<dbReference type="EC" id="2.4.1.21" evidence="5 11"/>
<dbReference type="NCBIfam" id="NF001903">
    <property type="entry name" value="PRK00654.2-2"/>
    <property type="match status" value="1"/>
</dbReference>
<organism evidence="14 15">
    <name type="scientific">Vibrio hangzhouensis</name>
    <dbReference type="NCBI Taxonomy" id="462991"/>
    <lineage>
        <taxon>Bacteria</taxon>
        <taxon>Pseudomonadati</taxon>
        <taxon>Pseudomonadota</taxon>
        <taxon>Gammaproteobacteria</taxon>
        <taxon>Vibrionales</taxon>
        <taxon>Vibrionaceae</taxon>
        <taxon>Vibrio</taxon>
    </lineage>
</organism>
<evidence type="ECO:0000313" key="15">
    <source>
        <dbReference type="Proteomes" id="UP000236721"/>
    </source>
</evidence>
<feature type="domain" description="Starch synthase catalytic" evidence="13">
    <location>
        <begin position="6"/>
        <end position="236"/>
    </location>
</feature>
<evidence type="ECO:0000256" key="3">
    <source>
        <dbReference type="ARBA" id="ARBA00004964"/>
    </source>
</evidence>
<evidence type="ECO:0000313" key="14">
    <source>
        <dbReference type="EMBL" id="SEG28599.1"/>
    </source>
</evidence>
<evidence type="ECO:0000256" key="7">
    <source>
        <dbReference type="ARBA" id="ARBA00022676"/>
    </source>
</evidence>
<comment type="pathway">
    <text evidence="3 11">Glycan biosynthesis; glycogen biosynthesis.</text>
</comment>
<evidence type="ECO:0000256" key="2">
    <source>
        <dbReference type="ARBA" id="ARBA00002764"/>
    </source>
</evidence>
<comment type="similarity">
    <text evidence="4 11">Belongs to the glycosyltransferase 1 family. Bacterial/plant glycogen synthase subfamily.</text>
</comment>
<accession>A0A1H5YW99</accession>
<keyword evidence="9 11" id="KW-0320">Glycogen biosynthesis</keyword>
<evidence type="ECO:0000256" key="5">
    <source>
        <dbReference type="ARBA" id="ARBA00012588"/>
    </source>
</evidence>
<evidence type="ECO:0000259" key="12">
    <source>
        <dbReference type="Pfam" id="PF00534"/>
    </source>
</evidence>
<keyword evidence="7 11" id="KW-0328">Glycosyltransferase</keyword>
<gene>
    <name evidence="11" type="primary">glgA</name>
    <name evidence="14" type="ORF">SAMN04488244_11068</name>
</gene>
<dbReference type="InterPro" id="IPR013534">
    <property type="entry name" value="Starch_synth_cat_dom"/>
</dbReference>
<dbReference type="InterPro" id="IPR011835">
    <property type="entry name" value="GS/SS"/>
</dbReference>
<dbReference type="Gene3D" id="3.40.50.2000">
    <property type="entry name" value="Glycogen Phosphorylase B"/>
    <property type="match status" value="2"/>
</dbReference>
<name>A0A1H5YW99_9VIBR</name>
<dbReference type="CDD" id="cd03791">
    <property type="entry name" value="GT5_Glycogen_synthase_DULL1-like"/>
    <property type="match status" value="1"/>
</dbReference>
<sequence>MRNIDVWFPVSEVQGLIKSGGLADVAKALPKALQELGKQVAITLPGYQKLPNKQDYEFVLATELEHWPHTPYQVKKTHLDGVEVFVIECDQYFDRPELYAEHNRAYADNGERFGFFAAASLDVLPKLGIKPSVVHANDWHTGLIPFLLKTRYAEDERFTGVKSVLTVHNAIFKGIFSYSQLEIIPELHLSGMEFLQYGEGWVSTLRAGIAFADKINAVSPNYAAELVTPLGSHGLVDDFVHRSRDLHGIVNGCDYSEWNPRHDHFLPTNFEDELDSMLAGKLASKQVLQQELGLPEKDVPMVGMVCRLTHQKGFHYILPILDKFLKNDVQVVIIGTGEPQIASHLKDIAAEFTDKLAFVEAYSNRFAHLVEAGSDFFLMPSEFEACGLNQIYSMAYGTLPIVRKVGGLKDTVIDFDDDPQQATGFGFDEPCHDALLIVLQRALLFYLQHPDEMREMQLRAMRRDFSWTESAKEYVKMYDLALEQGHC</sequence>
<dbReference type="GO" id="GO:0005829">
    <property type="term" value="C:cytosol"/>
    <property type="evidence" value="ECO:0007669"/>
    <property type="project" value="TreeGrafter"/>
</dbReference>
<dbReference type="RefSeq" id="WP_103880536.1">
    <property type="nucleotide sequence ID" value="NZ_FNVG01000010.1"/>
</dbReference>
<reference evidence="15" key="1">
    <citation type="submission" date="2016-10" db="EMBL/GenBank/DDBJ databases">
        <authorList>
            <person name="Varghese N."/>
            <person name="Submissions S."/>
        </authorList>
    </citation>
    <scope>NUCLEOTIDE SEQUENCE [LARGE SCALE GENOMIC DNA]</scope>
    <source>
        <strain evidence="15">CGMCC 1.7062</strain>
    </source>
</reference>
<evidence type="ECO:0000256" key="9">
    <source>
        <dbReference type="ARBA" id="ARBA00023056"/>
    </source>
</evidence>
<dbReference type="HAMAP" id="MF_00484">
    <property type="entry name" value="Glycogen_synth"/>
    <property type="match status" value="1"/>
</dbReference>
<keyword evidence="15" id="KW-1185">Reference proteome</keyword>